<dbReference type="InterPro" id="IPR009079">
    <property type="entry name" value="4_helix_cytokine-like_core"/>
</dbReference>
<evidence type="ECO:0000256" key="4">
    <source>
        <dbReference type="ARBA" id="ARBA00022702"/>
    </source>
</evidence>
<keyword evidence="12" id="KW-1185">Reference proteome</keyword>
<sequence length="228" mass="25321">MTLVVDDITKQACSLEAISENKGEKPACTFEASVYLKSASLTTAVMVDIGLIATGFQNKQTELGESLEHPGSLVMLLAVWSLLLRQDVAAQSHIAYGTGYHIYLPSELDGDISVANYIHDLSSDIYNKFVALYSWGTDFSVLHSTKCHTDSISMPENNEQALKIQVAPQIRNYGDAAVWTQLPSLQSADEEKLLHTFYHLCYCLRRDTHKVESFLKVLKSQVAYHGNC</sequence>
<dbReference type="SUPFAM" id="SSF47266">
    <property type="entry name" value="4-helical cytokines"/>
    <property type="match status" value="1"/>
</dbReference>
<keyword evidence="5" id="KW-1015">Disulfide bond</keyword>
<evidence type="ECO:0000256" key="7">
    <source>
        <dbReference type="ARBA" id="ARBA00038619"/>
    </source>
</evidence>
<organism evidence="11 12">
    <name type="scientific">Fukomys damarensis</name>
    <name type="common">Damaraland mole rat</name>
    <name type="synonym">Cryptomys damarensis</name>
    <dbReference type="NCBI Taxonomy" id="885580"/>
    <lineage>
        <taxon>Eukaryota</taxon>
        <taxon>Metazoa</taxon>
        <taxon>Chordata</taxon>
        <taxon>Craniata</taxon>
        <taxon>Vertebrata</taxon>
        <taxon>Euteleostomi</taxon>
        <taxon>Mammalia</taxon>
        <taxon>Eutheria</taxon>
        <taxon>Euarchontoglires</taxon>
        <taxon>Glires</taxon>
        <taxon>Rodentia</taxon>
        <taxon>Hystricomorpha</taxon>
        <taxon>Bathyergidae</taxon>
        <taxon>Fukomys</taxon>
    </lineage>
</organism>
<comment type="function">
    <text evidence="6">Prolactin acts primarily on the mammary gland by promoting lactation.</text>
</comment>
<dbReference type="GO" id="GO:0005615">
    <property type="term" value="C:extracellular space"/>
    <property type="evidence" value="ECO:0007669"/>
    <property type="project" value="TreeGrafter"/>
</dbReference>
<dbReference type="PANTHER" id="PTHR11417:SF5">
    <property type="entry name" value="PROLACTIN"/>
    <property type="match status" value="1"/>
</dbReference>
<dbReference type="GO" id="GO:0031667">
    <property type="term" value="P:response to nutrient levels"/>
    <property type="evidence" value="ECO:0007669"/>
    <property type="project" value="TreeGrafter"/>
</dbReference>
<protein>
    <recommendedName>
        <fullName evidence="8">Prolactin</fullName>
    </recommendedName>
</protein>
<keyword evidence="9" id="KW-0421">Lactation</keyword>
<keyword evidence="10" id="KW-0862">Zinc</keyword>
<dbReference type="GO" id="GO:0008284">
    <property type="term" value="P:positive regulation of cell population proliferation"/>
    <property type="evidence" value="ECO:0007669"/>
    <property type="project" value="TreeGrafter"/>
</dbReference>
<dbReference type="Gene3D" id="1.20.1250.10">
    <property type="match status" value="2"/>
</dbReference>
<accession>A0A091DAY4</accession>
<proteinExistence type="inferred from homology"/>
<keyword evidence="3" id="KW-0964">Secreted</keyword>
<dbReference type="Proteomes" id="UP000028990">
    <property type="component" value="Unassembled WGS sequence"/>
</dbReference>
<evidence type="ECO:0000256" key="9">
    <source>
        <dbReference type="ARBA" id="ARBA00043262"/>
    </source>
</evidence>
<evidence type="ECO:0000256" key="5">
    <source>
        <dbReference type="ARBA" id="ARBA00023157"/>
    </source>
</evidence>
<evidence type="ECO:0000313" key="11">
    <source>
        <dbReference type="EMBL" id="KFO28192.1"/>
    </source>
</evidence>
<dbReference type="GO" id="GO:0007595">
    <property type="term" value="P:lactation"/>
    <property type="evidence" value="ECO:0007669"/>
    <property type="project" value="UniProtKB-KW"/>
</dbReference>
<evidence type="ECO:0000256" key="2">
    <source>
        <dbReference type="ARBA" id="ARBA00008474"/>
    </source>
</evidence>
<reference evidence="11 12" key="1">
    <citation type="submission" date="2013-11" db="EMBL/GenBank/DDBJ databases">
        <title>The Damaraland mole rat (Fukomys damarensis) genome and evolution of African mole rats.</title>
        <authorList>
            <person name="Gladyshev V.N."/>
            <person name="Fang X."/>
        </authorList>
    </citation>
    <scope>NUCLEOTIDE SEQUENCE [LARGE SCALE GENOMIC DNA]</scope>
    <source>
        <tissue evidence="11">Liver</tissue>
    </source>
</reference>
<dbReference type="Pfam" id="PF00103">
    <property type="entry name" value="Hormone_1"/>
    <property type="match status" value="1"/>
</dbReference>
<evidence type="ECO:0000313" key="12">
    <source>
        <dbReference type="Proteomes" id="UP000028990"/>
    </source>
</evidence>
<keyword evidence="10" id="KW-0479">Metal-binding</keyword>
<dbReference type="STRING" id="885580.ENSFDAP00000018668"/>
<dbReference type="GO" id="GO:0007565">
    <property type="term" value="P:female pregnancy"/>
    <property type="evidence" value="ECO:0007669"/>
    <property type="project" value="TreeGrafter"/>
</dbReference>
<evidence type="ECO:0000256" key="6">
    <source>
        <dbReference type="ARBA" id="ARBA00037239"/>
    </source>
</evidence>
<evidence type="ECO:0000256" key="1">
    <source>
        <dbReference type="ARBA" id="ARBA00004613"/>
    </source>
</evidence>
<name>A0A091DAY4_FUKDA</name>
<evidence type="ECO:0000256" key="3">
    <source>
        <dbReference type="ARBA" id="ARBA00022525"/>
    </source>
</evidence>
<dbReference type="GO" id="GO:1903489">
    <property type="term" value="P:positive regulation of lactation"/>
    <property type="evidence" value="ECO:0007669"/>
    <property type="project" value="TreeGrafter"/>
</dbReference>
<dbReference type="GO" id="GO:0046872">
    <property type="term" value="F:metal ion binding"/>
    <property type="evidence" value="ECO:0007669"/>
    <property type="project" value="UniProtKB-KW"/>
</dbReference>
<dbReference type="GO" id="GO:0005148">
    <property type="term" value="F:prolactin receptor binding"/>
    <property type="evidence" value="ECO:0007669"/>
    <property type="project" value="TreeGrafter"/>
</dbReference>
<comment type="similarity">
    <text evidence="2">Belongs to the somatotropin/prolactin family.</text>
</comment>
<evidence type="ECO:0000256" key="8">
    <source>
        <dbReference type="ARBA" id="ARBA00041065"/>
    </source>
</evidence>
<dbReference type="AlphaFoldDB" id="A0A091DAY4"/>
<keyword evidence="4" id="KW-0372">Hormone</keyword>
<dbReference type="EMBL" id="KN122802">
    <property type="protein sequence ID" value="KFO28192.1"/>
    <property type="molecule type" value="Genomic_DNA"/>
</dbReference>
<gene>
    <name evidence="11" type="ORF">H920_10416</name>
</gene>
<dbReference type="GO" id="GO:0046427">
    <property type="term" value="P:positive regulation of receptor signaling pathway via JAK-STAT"/>
    <property type="evidence" value="ECO:0007669"/>
    <property type="project" value="TreeGrafter"/>
</dbReference>
<comment type="subunit">
    <text evidence="7">Interacts with PRLR.</text>
</comment>
<dbReference type="InterPro" id="IPR001400">
    <property type="entry name" value="Somatotropin/Prolactin"/>
</dbReference>
<evidence type="ECO:0000256" key="10">
    <source>
        <dbReference type="PIRSR" id="PIRSR601400-1"/>
    </source>
</evidence>
<dbReference type="GO" id="GO:0005179">
    <property type="term" value="F:hormone activity"/>
    <property type="evidence" value="ECO:0007669"/>
    <property type="project" value="UniProtKB-KW"/>
</dbReference>
<comment type="subcellular location">
    <subcellularLocation>
        <location evidence="1">Secreted</location>
    </subcellularLocation>
</comment>
<dbReference type="PANTHER" id="PTHR11417">
    <property type="entry name" value="SOMATOTROPIN,PROLACTIN"/>
    <property type="match status" value="1"/>
</dbReference>
<feature type="binding site" evidence="10">
    <location>
        <position position="212"/>
    </location>
    <ligand>
        <name>Zn(2+)</name>
        <dbReference type="ChEBI" id="CHEBI:29105"/>
    </ligand>
</feature>